<dbReference type="SUPFAM" id="SSF48452">
    <property type="entry name" value="TPR-like"/>
    <property type="match status" value="1"/>
</dbReference>
<dbReference type="Gene3D" id="1.25.40.10">
    <property type="entry name" value="Tetratricopeptide repeat domain"/>
    <property type="match status" value="1"/>
</dbReference>
<dbReference type="InterPro" id="IPR011990">
    <property type="entry name" value="TPR-like_helical_dom_sf"/>
</dbReference>
<protein>
    <submittedName>
        <fullName evidence="2">Uncharacterized protein</fullName>
    </submittedName>
</protein>
<dbReference type="InterPro" id="IPR019734">
    <property type="entry name" value="TPR_rpt"/>
</dbReference>
<sequence>MPSDYFDEGTKAFKSNRFDAALQSFRYLVNHHPKNDLYPEALYNYGVCFYELKLNDSAIGVFNQILKSNVNDKQKMPGGIVADPYANYKNRSSSMLSLIYEDKKMYEKAIYYHSLSDTVYRYQHFCGNEISENQVHNALRYESLYKKLGRRDDAIASLLPAVFIYFANNDAIIKELKGLLTGRNGLKAKLDASIVAMYPKSVGDCGDHYKRYYFKFLNVEITVPAGFDTATHPFDRKYSIGEIHDSNFYKMIASL</sequence>
<keyword evidence="3" id="KW-1185">Reference proteome</keyword>
<reference evidence="2 3" key="1">
    <citation type="submission" date="2018-06" db="EMBL/GenBank/DDBJ databases">
        <title>Mucibacter soli gen. nov., sp. nov., a new member of the family Chitinophagaceae producing mucin.</title>
        <authorList>
            <person name="Kim M.-K."/>
            <person name="Park S."/>
            <person name="Kim T.-S."/>
            <person name="Joung Y."/>
            <person name="Han J.-H."/>
            <person name="Kim S.B."/>
        </authorList>
    </citation>
    <scope>NUCLEOTIDE SEQUENCE [LARGE SCALE GENOMIC DNA]</scope>
    <source>
        <strain evidence="2 3">R1-15</strain>
    </source>
</reference>
<organism evidence="2 3">
    <name type="scientific">Taibaiella soli</name>
    <dbReference type="NCBI Taxonomy" id="1649169"/>
    <lineage>
        <taxon>Bacteria</taxon>
        <taxon>Pseudomonadati</taxon>
        <taxon>Bacteroidota</taxon>
        <taxon>Chitinophagia</taxon>
        <taxon>Chitinophagales</taxon>
        <taxon>Chitinophagaceae</taxon>
        <taxon>Taibaiella</taxon>
    </lineage>
</organism>
<dbReference type="AlphaFoldDB" id="A0A2W2B3F4"/>
<dbReference type="EMBL" id="QKTW01000002">
    <property type="protein sequence ID" value="PZF74824.1"/>
    <property type="molecule type" value="Genomic_DNA"/>
</dbReference>
<dbReference type="PROSITE" id="PS50005">
    <property type="entry name" value="TPR"/>
    <property type="match status" value="1"/>
</dbReference>
<dbReference type="Proteomes" id="UP000248745">
    <property type="component" value="Unassembled WGS sequence"/>
</dbReference>
<feature type="repeat" description="TPR" evidence="1">
    <location>
        <begin position="2"/>
        <end position="35"/>
    </location>
</feature>
<accession>A0A2W2B3F4</accession>
<comment type="caution">
    <text evidence="2">The sequence shown here is derived from an EMBL/GenBank/DDBJ whole genome shotgun (WGS) entry which is preliminary data.</text>
</comment>
<gene>
    <name evidence="2" type="ORF">DN068_01100</name>
</gene>
<proteinExistence type="predicted"/>
<dbReference type="Pfam" id="PF13432">
    <property type="entry name" value="TPR_16"/>
    <property type="match status" value="1"/>
</dbReference>
<evidence type="ECO:0000256" key="1">
    <source>
        <dbReference type="PROSITE-ProRule" id="PRU00339"/>
    </source>
</evidence>
<keyword evidence="1" id="KW-0802">TPR repeat</keyword>
<name>A0A2W2B3F4_9BACT</name>
<evidence type="ECO:0000313" key="3">
    <source>
        <dbReference type="Proteomes" id="UP000248745"/>
    </source>
</evidence>
<evidence type="ECO:0000313" key="2">
    <source>
        <dbReference type="EMBL" id="PZF74824.1"/>
    </source>
</evidence>